<evidence type="ECO:0000256" key="2">
    <source>
        <dbReference type="SAM" id="MobiDB-lite"/>
    </source>
</evidence>
<dbReference type="Gene3D" id="1.20.5.340">
    <property type="match status" value="1"/>
</dbReference>
<dbReference type="AlphaFoldDB" id="A0AAD1R6P5"/>
<evidence type="ECO:0000256" key="1">
    <source>
        <dbReference type="ARBA" id="ARBA00061640"/>
    </source>
</evidence>
<proteinExistence type="inferred from homology"/>
<name>A0AAD1R6P5_PELCU</name>
<gene>
    <name evidence="3" type="ORF">PECUL_23A029027</name>
</gene>
<feature type="region of interest" description="Disordered" evidence="2">
    <location>
        <begin position="1"/>
        <end position="112"/>
    </location>
</feature>
<evidence type="ECO:0000313" key="3">
    <source>
        <dbReference type="EMBL" id="CAH2225028.1"/>
    </source>
</evidence>
<dbReference type="PANTHER" id="PTHR11505">
    <property type="entry name" value="L1 TRANSPOSABLE ELEMENT-RELATED"/>
    <property type="match status" value="1"/>
</dbReference>
<dbReference type="InterPro" id="IPR004244">
    <property type="entry name" value="Transposase_22"/>
</dbReference>
<protein>
    <submittedName>
        <fullName evidence="3">Uncharacterized protein</fullName>
    </submittedName>
</protein>
<dbReference type="FunFam" id="3.30.70.1820:FF:000002">
    <property type="entry name" value="LINE-1 retrotransposable element ORF1 protein"/>
    <property type="match status" value="1"/>
</dbReference>
<comment type="similarity">
    <text evidence="1">Belongs to the transposase 22 family.</text>
</comment>
<reference evidence="3" key="1">
    <citation type="submission" date="2022-03" db="EMBL/GenBank/DDBJ databases">
        <authorList>
            <person name="Alioto T."/>
            <person name="Alioto T."/>
            <person name="Gomez Garrido J."/>
        </authorList>
    </citation>
    <scope>NUCLEOTIDE SEQUENCE</scope>
</reference>
<organism evidence="3 4">
    <name type="scientific">Pelobates cultripes</name>
    <name type="common">Western spadefoot toad</name>
    <dbReference type="NCBI Taxonomy" id="61616"/>
    <lineage>
        <taxon>Eukaryota</taxon>
        <taxon>Metazoa</taxon>
        <taxon>Chordata</taxon>
        <taxon>Craniata</taxon>
        <taxon>Vertebrata</taxon>
        <taxon>Euteleostomi</taxon>
        <taxon>Amphibia</taxon>
        <taxon>Batrachia</taxon>
        <taxon>Anura</taxon>
        <taxon>Pelobatoidea</taxon>
        <taxon>Pelobatidae</taxon>
        <taxon>Pelobates</taxon>
    </lineage>
</organism>
<evidence type="ECO:0000313" key="4">
    <source>
        <dbReference type="Proteomes" id="UP001295444"/>
    </source>
</evidence>
<dbReference type="EMBL" id="OW240912">
    <property type="protein sequence ID" value="CAH2225028.1"/>
    <property type="molecule type" value="Genomic_DNA"/>
</dbReference>
<dbReference type="Gene3D" id="3.30.70.1820">
    <property type="entry name" value="L1 transposable element, RRM domain"/>
    <property type="match status" value="1"/>
</dbReference>
<dbReference type="Proteomes" id="UP001295444">
    <property type="component" value="Chromosome 01"/>
</dbReference>
<sequence>MIKTKVSRGQSLTSEEDVRLVPQLPLHQAQNQLPYAPLTAPTPPKLPPNEPLPQDSTKWVAKKKKEELTPSIASLFRTPGDPQRPTHSNHAGNQGTDSKGTDPTSNPSAPLTIGSLRNMLKEATSDIKCYVAEEISKNLAGLRADVKALNSGTDQTEVRIKTLTAASTSQSQEISYLHGRLTAMEDSLEDLNNRSWRNNIRLCGLPEAVQPEALITTLKSIFSAMAPELPLTLLEMDRAHRALRPPNLNLSTPRDVIIRLHYFQTKEKLMQLARDRPPKYKDTSLTFFQDLAPTTLKKRRDLKPLTLALHLTPIT</sequence>
<feature type="compositionally biased region" description="Polar residues" evidence="2">
    <location>
        <begin position="85"/>
        <end position="109"/>
    </location>
</feature>
<feature type="compositionally biased region" description="Pro residues" evidence="2">
    <location>
        <begin position="40"/>
        <end position="51"/>
    </location>
</feature>
<accession>A0AAD1R6P5</accession>
<keyword evidence="4" id="KW-1185">Reference proteome</keyword>